<feature type="transmembrane region" description="Helical" evidence="1">
    <location>
        <begin position="20"/>
        <end position="38"/>
    </location>
</feature>
<protein>
    <recommendedName>
        <fullName evidence="4">ABC transporter permease</fullName>
    </recommendedName>
</protein>
<dbReference type="EMBL" id="JACSQY010000007">
    <property type="protein sequence ID" value="MBD7908812.1"/>
    <property type="molecule type" value="Genomic_DNA"/>
</dbReference>
<name>A0ABR8PKX9_9BACL</name>
<reference evidence="2 3" key="1">
    <citation type="submission" date="2020-08" db="EMBL/GenBank/DDBJ databases">
        <title>A Genomic Blueprint of the Chicken Gut Microbiome.</title>
        <authorList>
            <person name="Gilroy R."/>
            <person name="Ravi A."/>
            <person name="Getino M."/>
            <person name="Pursley I."/>
            <person name="Horton D.L."/>
            <person name="Alikhan N.-F."/>
            <person name="Baker D."/>
            <person name="Gharbi K."/>
            <person name="Hall N."/>
            <person name="Watson M."/>
            <person name="Adriaenssens E.M."/>
            <person name="Foster-Nyarko E."/>
            <person name="Jarju S."/>
            <person name="Secka A."/>
            <person name="Antonio M."/>
            <person name="Oren A."/>
            <person name="Chaudhuri R."/>
            <person name="La Ragione R.M."/>
            <person name="Hildebrand F."/>
            <person name="Pallen M.J."/>
        </authorList>
    </citation>
    <scope>NUCLEOTIDE SEQUENCE [LARGE SCALE GENOMIC DNA]</scope>
    <source>
        <strain evidence="2 3">Sa3CUA8</strain>
    </source>
</reference>
<evidence type="ECO:0000256" key="1">
    <source>
        <dbReference type="SAM" id="Phobius"/>
    </source>
</evidence>
<dbReference type="Proteomes" id="UP000659496">
    <property type="component" value="Unassembled WGS sequence"/>
</dbReference>
<evidence type="ECO:0000313" key="2">
    <source>
        <dbReference type="EMBL" id="MBD7908812.1"/>
    </source>
</evidence>
<dbReference type="RefSeq" id="WP_191690324.1">
    <property type="nucleotide sequence ID" value="NZ_JACSQY010000007.1"/>
</dbReference>
<organism evidence="2 3">
    <name type="scientific">Sporosarcina gallistercoris</name>
    <dbReference type="NCBI Taxonomy" id="2762245"/>
    <lineage>
        <taxon>Bacteria</taxon>
        <taxon>Bacillati</taxon>
        <taxon>Bacillota</taxon>
        <taxon>Bacilli</taxon>
        <taxon>Bacillales</taxon>
        <taxon>Caryophanaceae</taxon>
        <taxon>Sporosarcina</taxon>
    </lineage>
</organism>
<sequence>MNRTYLMHEFLLTAKSKRTIPFLLFISVLLISYCFLLVPNRETKETFHPEEIQDYLTGLEVEQNQRLKSGNTGIVLMTGDPVFARNDYHHGLFSALLHSYEDRNYLRYLHLRAYYLESDPSVYLQDEKLFKLSPYPGKDREHLYHQTMLRYEDYLMNNRRITEALLFERTGFQSLQTFLHTYGYFFFLFCAVYFSSDILSRDRSHRTVLQGLPLSWYRQLNLKSLASFSYTLLVLVTVLLTGFLVLSSQFGFGYSNLHVPIMTAQSTFSADDYDVMSIGKFVGISLSALPLLLFLFIRLNVIFSLLMKNEWLVLLSSTLVIFSERLFDVRTTREILGIDISYFPQTYFDFGKIVTGEKNFLLNTETISLAKGVVVLLVTAAIIEAVLFVLSRIVNKRRLYRSR</sequence>
<evidence type="ECO:0000313" key="3">
    <source>
        <dbReference type="Proteomes" id="UP000659496"/>
    </source>
</evidence>
<keyword evidence="1" id="KW-0812">Transmembrane</keyword>
<keyword evidence="3" id="KW-1185">Reference proteome</keyword>
<keyword evidence="1" id="KW-1133">Transmembrane helix</keyword>
<gene>
    <name evidence="2" type="ORF">H9659_10765</name>
</gene>
<comment type="caution">
    <text evidence="2">The sequence shown here is derived from an EMBL/GenBank/DDBJ whole genome shotgun (WGS) entry which is preliminary data.</text>
</comment>
<feature type="transmembrane region" description="Helical" evidence="1">
    <location>
        <begin position="182"/>
        <end position="199"/>
    </location>
</feature>
<feature type="transmembrane region" description="Helical" evidence="1">
    <location>
        <begin position="278"/>
        <end position="299"/>
    </location>
</feature>
<evidence type="ECO:0008006" key="4">
    <source>
        <dbReference type="Google" id="ProtNLM"/>
    </source>
</evidence>
<proteinExistence type="predicted"/>
<keyword evidence="1" id="KW-0472">Membrane</keyword>
<accession>A0ABR8PKX9</accession>
<feature type="transmembrane region" description="Helical" evidence="1">
    <location>
        <begin position="220"/>
        <end position="246"/>
    </location>
</feature>
<feature type="transmembrane region" description="Helical" evidence="1">
    <location>
        <begin position="373"/>
        <end position="394"/>
    </location>
</feature>